<gene>
    <name evidence="6" type="ORF">F0P94_13005</name>
</gene>
<keyword evidence="4" id="KW-0804">Transcription</keyword>
<keyword evidence="3" id="KW-0731">Sigma factor</keyword>
<dbReference type="GO" id="GO:0006352">
    <property type="term" value="P:DNA-templated transcription initiation"/>
    <property type="evidence" value="ECO:0007669"/>
    <property type="project" value="InterPro"/>
</dbReference>
<organism evidence="6 7">
    <name type="scientific">Adhaeribacter soli</name>
    <dbReference type="NCBI Taxonomy" id="2607655"/>
    <lineage>
        <taxon>Bacteria</taxon>
        <taxon>Pseudomonadati</taxon>
        <taxon>Bacteroidota</taxon>
        <taxon>Cytophagia</taxon>
        <taxon>Cytophagales</taxon>
        <taxon>Hymenobacteraceae</taxon>
        <taxon>Adhaeribacter</taxon>
    </lineage>
</organism>
<dbReference type="InterPro" id="IPR036388">
    <property type="entry name" value="WH-like_DNA-bd_sf"/>
</dbReference>
<evidence type="ECO:0000256" key="2">
    <source>
        <dbReference type="ARBA" id="ARBA00023015"/>
    </source>
</evidence>
<dbReference type="Pfam" id="PF04542">
    <property type="entry name" value="Sigma70_r2"/>
    <property type="match status" value="1"/>
</dbReference>
<reference evidence="6 7" key="1">
    <citation type="submission" date="2019-09" db="EMBL/GenBank/DDBJ databases">
        <title>Genome sequence of Adhaeribacter sp. M2.</title>
        <authorList>
            <person name="Srinivasan S."/>
        </authorList>
    </citation>
    <scope>NUCLEOTIDE SEQUENCE [LARGE SCALE GENOMIC DNA]</scope>
    <source>
        <strain evidence="6 7">M2</strain>
    </source>
</reference>
<feature type="domain" description="HTH luxR-type" evidence="5">
    <location>
        <begin position="132"/>
        <end position="190"/>
    </location>
</feature>
<dbReference type="RefSeq" id="WP_150904334.1">
    <property type="nucleotide sequence ID" value="NZ_VTWT01000007.1"/>
</dbReference>
<dbReference type="Gene3D" id="1.10.10.10">
    <property type="entry name" value="Winged helix-like DNA-binding domain superfamily/Winged helix DNA-binding domain"/>
    <property type="match status" value="1"/>
</dbReference>
<dbReference type="InterPro" id="IPR013324">
    <property type="entry name" value="RNA_pol_sigma_r3/r4-like"/>
</dbReference>
<dbReference type="EMBL" id="VTWT01000007">
    <property type="protein sequence ID" value="KAA9331724.1"/>
    <property type="molecule type" value="Genomic_DNA"/>
</dbReference>
<dbReference type="SMART" id="SM00421">
    <property type="entry name" value="HTH_LUXR"/>
    <property type="match status" value="1"/>
</dbReference>
<evidence type="ECO:0000259" key="5">
    <source>
        <dbReference type="SMART" id="SM00421"/>
    </source>
</evidence>
<dbReference type="InterPro" id="IPR007627">
    <property type="entry name" value="RNA_pol_sigma70_r2"/>
</dbReference>
<dbReference type="GO" id="GO:0003677">
    <property type="term" value="F:DNA binding"/>
    <property type="evidence" value="ECO:0007669"/>
    <property type="project" value="InterPro"/>
</dbReference>
<accession>A0A5N1INY9</accession>
<dbReference type="InterPro" id="IPR013249">
    <property type="entry name" value="RNA_pol_sigma70_r4_t2"/>
</dbReference>
<dbReference type="Pfam" id="PF08281">
    <property type="entry name" value="Sigma70_r4_2"/>
    <property type="match status" value="1"/>
</dbReference>
<keyword evidence="7" id="KW-1185">Reference proteome</keyword>
<dbReference type="SUPFAM" id="SSF88946">
    <property type="entry name" value="Sigma2 domain of RNA polymerase sigma factors"/>
    <property type="match status" value="1"/>
</dbReference>
<proteinExistence type="inferred from homology"/>
<keyword evidence="2" id="KW-0805">Transcription regulation</keyword>
<dbReference type="InterPro" id="IPR000792">
    <property type="entry name" value="Tscrpt_reg_LuxR_C"/>
</dbReference>
<dbReference type="CDD" id="cd06171">
    <property type="entry name" value="Sigma70_r4"/>
    <property type="match status" value="1"/>
</dbReference>
<comment type="caution">
    <text evidence="6">The sequence shown here is derived from an EMBL/GenBank/DDBJ whole genome shotgun (WGS) entry which is preliminary data.</text>
</comment>
<dbReference type="Proteomes" id="UP000326570">
    <property type="component" value="Unassembled WGS sequence"/>
</dbReference>
<sequence>MSVSAALLTPEQLCRQLAAGDQATLQLLFKTFYNDLYKFTWKFVRNQEVAEELTQDIFIYLWENRETLQINSAVKAYLYTMARNRAFNYLKSRVARMSVVSDEVPETYAALSQTPEEELSQQELEKLVSEGIEQLPEKCRIVFNLSRQEGLSYQQIADELQISPKTVEAHMSTALKKLRTFLKTVWADAVLVLLYMFIS</sequence>
<dbReference type="AlphaFoldDB" id="A0A5N1INY9"/>
<dbReference type="InterPro" id="IPR014284">
    <property type="entry name" value="RNA_pol_sigma-70_dom"/>
</dbReference>
<evidence type="ECO:0000256" key="1">
    <source>
        <dbReference type="ARBA" id="ARBA00010641"/>
    </source>
</evidence>
<dbReference type="PRINTS" id="PR00038">
    <property type="entry name" value="HTHLUXR"/>
</dbReference>
<dbReference type="GO" id="GO:0016987">
    <property type="term" value="F:sigma factor activity"/>
    <property type="evidence" value="ECO:0007669"/>
    <property type="project" value="UniProtKB-KW"/>
</dbReference>
<dbReference type="InterPro" id="IPR039425">
    <property type="entry name" value="RNA_pol_sigma-70-like"/>
</dbReference>
<protein>
    <submittedName>
        <fullName evidence="6">RNA polymerase sigma-70 factor</fullName>
    </submittedName>
</protein>
<dbReference type="PANTHER" id="PTHR43133">
    <property type="entry name" value="RNA POLYMERASE ECF-TYPE SIGMA FACTO"/>
    <property type="match status" value="1"/>
</dbReference>
<dbReference type="Gene3D" id="1.10.1740.10">
    <property type="match status" value="1"/>
</dbReference>
<evidence type="ECO:0000256" key="3">
    <source>
        <dbReference type="ARBA" id="ARBA00023082"/>
    </source>
</evidence>
<dbReference type="PANTHER" id="PTHR43133:SF46">
    <property type="entry name" value="RNA POLYMERASE SIGMA-70 FACTOR ECF SUBFAMILY"/>
    <property type="match status" value="1"/>
</dbReference>
<evidence type="ECO:0000313" key="6">
    <source>
        <dbReference type="EMBL" id="KAA9331724.1"/>
    </source>
</evidence>
<evidence type="ECO:0000313" key="7">
    <source>
        <dbReference type="Proteomes" id="UP000326570"/>
    </source>
</evidence>
<evidence type="ECO:0000256" key="4">
    <source>
        <dbReference type="ARBA" id="ARBA00023163"/>
    </source>
</evidence>
<comment type="similarity">
    <text evidence="1">Belongs to the sigma-70 factor family. ECF subfamily.</text>
</comment>
<dbReference type="SUPFAM" id="SSF88659">
    <property type="entry name" value="Sigma3 and sigma4 domains of RNA polymerase sigma factors"/>
    <property type="match status" value="1"/>
</dbReference>
<name>A0A5N1INY9_9BACT</name>
<dbReference type="InterPro" id="IPR013325">
    <property type="entry name" value="RNA_pol_sigma_r2"/>
</dbReference>
<dbReference type="NCBIfam" id="TIGR02937">
    <property type="entry name" value="sigma70-ECF"/>
    <property type="match status" value="1"/>
</dbReference>
<dbReference type="NCBIfam" id="TIGR02985">
    <property type="entry name" value="Sig70_bacteroi1"/>
    <property type="match status" value="1"/>
</dbReference>
<dbReference type="InterPro" id="IPR014327">
    <property type="entry name" value="RNA_pol_sigma70_bacteroid"/>
</dbReference>